<dbReference type="GO" id="GO:0030288">
    <property type="term" value="C:outer membrane-bounded periplasmic space"/>
    <property type="evidence" value="ECO:0007669"/>
    <property type="project" value="InterPro"/>
</dbReference>
<accession>A0A7C0VAM4</accession>
<feature type="domain" description="PEGA" evidence="1">
    <location>
        <begin position="247"/>
        <end position="313"/>
    </location>
</feature>
<sequence length="663" mass="73817">MKRISFILFVLSFSLFSGKINISILRIEPIGLSSSFSRSIDNLLQNEFLKYPAFTVVERDRLESVLQEQKIQLTGLTSTVGAVKVGRILNVQKIIMGSISNFGGRFIKYILTIKVVDVETGTIDFAITRELKNKEEIRRAVKEIVKTIVNKLNREVGKVSVVKGNTIYIDIGKNQGVETGELFTCYSVNLIKDNSGRVIMKEEIPVGTIKVVAVDDEGAKCEIVQGRPATGNLVKPGPVTRHEKGKGIISIKAIPENAKAYLDGQYIGKTPLEISMKPGDYILEIRKSGYSSYRGKVRLRSGRKVVVQKELKRVIELEDLFGGGNIPREKTSPSTALKRAFIPGLGEMYNGNFVEGGVVQFNTLLYGALAYLYLSQVSNATDERDKHDPNSTDYWDARDYYEYDRQAKANMLEGIIFAGFGGLQYIYSIIGSYQDASAEFQHLSYFYITFGGAYDNLNVQTAPDRNFSSSFNSVVDDISFQGLTGKFGFGFSGKRTDFLLNILFSDRIVYILLSGDLKFPMGKNASILISSLFSINQSQPSGFDWTVETPSTVPGEKIGIGAGFKYESPRMIVEIKGYPYVVGSGWTFIQSSSNWADKKYISGLKGWEGDLSLTYYTSMRTGFRLNMRYSALSDAYPEMNDAGFSTITSLKELLINTGVVYRF</sequence>
<dbReference type="PANTHER" id="PTHR36194">
    <property type="entry name" value="S-LAYER-LIKE PROTEIN"/>
    <property type="match status" value="1"/>
</dbReference>
<name>A0A7C0VAM4_UNCW3</name>
<dbReference type="InterPro" id="IPR038165">
    <property type="entry name" value="FlgT_C_sf"/>
</dbReference>
<dbReference type="Pfam" id="PF03783">
    <property type="entry name" value="CsgG"/>
    <property type="match status" value="1"/>
</dbReference>
<dbReference type="Gene3D" id="3.40.50.10610">
    <property type="entry name" value="ABC-type transport auxiliary lipoprotein component"/>
    <property type="match status" value="1"/>
</dbReference>
<dbReference type="AlphaFoldDB" id="A0A7C0VAM4"/>
<reference evidence="2" key="1">
    <citation type="journal article" date="2020" name="mSystems">
        <title>Genome- and Community-Level Interaction Insights into Carbon Utilization and Element Cycling Functions of Hydrothermarchaeota in Hydrothermal Sediment.</title>
        <authorList>
            <person name="Zhou Z."/>
            <person name="Liu Y."/>
            <person name="Xu W."/>
            <person name="Pan J."/>
            <person name="Luo Z.H."/>
            <person name="Li M."/>
        </authorList>
    </citation>
    <scope>NUCLEOTIDE SEQUENCE [LARGE SCALE GENOMIC DNA]</scope>
    <source>
        <strain evidence="2">HyVt-102</strain>
    </source>
</reference>
<dbReference type="InterPro" id="IPR005534">
    <property type="entry name" value="Curli_assmbl/transp-comp_CsgG"/>
</dbReference>
<evidence type="ECO:0000259" key="1">
    <source>
        <dbReference type="Pfam" id="PF08308"/>
    </source>
</evidence>
<comment type="caution">
    <text evidence="2">The sequence shown here is derived from an EMBL/GenBank/DDBJ whole genome shotgun (WGS) entry which is preliminary data.</text>
</comment>
<dbReference type="InterPro" id="IPR013229">
    <property type="entry name" value="PEGA"/>
</dbReference>
<gene>
    <name evidence="2" type="ORF">ENF18_00375</name>
</gene>
<dbReference type="PANTHER" id="PTHR36194:SF1">
    <property type="entry name" value="S-LAYER-LIKE PROTEIN"/>
    <property type="match status" value="1"/>
</dbReference>
<dbReference type="Proteomes" id="UP000885847">
    <property type="component" value="Unassembled WGS sequence"/>
</dbReference>
<protein>
    <submittedName>
        <fullName evidence="2">PEGA domain-containing protein</fullName>
    </submittedName>
</protein>
<dbReference type="Gene3D" id="2.40.10.410">
    <property type="entry name" value="FlgT, C-terminal domain"/>
    <property type="match status" value="1"/>
</dbReference>
<evidence type="ECO:0000313" key="2">
    <source>
        <dbReference type="EMBL" id="HDI82229.1"/>
    </source>
</evidence>
<dbReference type="EMBL" id="DQWE01000018">
    <property type="protein sequence ID" value="HDI82229.1"/>
    <property type="molecule type" value="Genomic_DNA"/>
</dbReference>
<dbReference type="Pfam" id="PF08308">
    <property type="entry name" value="PEGA"/>
    <property type="match status" value="1"/>
</dbReference>
<organism evidence="2">
    <name type="scientific">candidate division WOR-3 bacterium</name>
    <dbReference type="NCBI Taxonomy" id="2052148"/>
    <lineage>
        <taxon>Bacteria</taxon>
        <taxon>Bacteria division WOR-3</taxon>
    </lineage>
</organism>
<proteinExistence type="predicted"/>